<name>A0A9P5U978_9AGAR</name>
<dbReference type="EMBL" id="JADNRY010000047">
    <property type="protein sequence ID" value="KAF9069738.1"/>
    <property type="molecule type" value="Genomic_DNA"/>
</dbReference>
<evidence type="ECO:0000313" key="2">
    <source>
        <dbReference type="EMBL" id="KAF9069738.1"/>
    </source>
</evidence>
<keyword evidence="3" id="KW-1185">Reference proteome</keyword>
<evidence type="ECO:0000313" key="3">
    <source>
        <dbReference type="Proteomes" id="UP000772434"/>
    </source>
</evidence>
<dbReference type="Proteomes" id="UP000772434">
    <property type="component" value="Unassembled WGS sequence"/>
</dbReference>
<sequence>MLDFCRISTCDCVSFFLWDPNSPDMCGCTHPRSGHGIPPRQCPGLQSLFDTNQGFLPQTSLCLHCGETYLRHVVAQPLLPPLPAQPLAANTQPPVPISQPATAIPWSGHRLAGINRQDHQEARDVAQAHVRTRGIAASPIAPFSAPTPPSSWATSSTFDTAPPSSQISRGSNGIIKKSSPGKIRINFRIVINCAPSNDVFCDMEVPDTQPRKIRAPSASKQARMILRATELQLTFVLKGDVARLAKPYDVIHERLLQHFAATGLTFMGRDGVPINSIVAGTHPWTFFMCNASNRASGQPLLHMSRTPWDETYDKLVKSAARYSALVAEGETEQLIFLAPITSIIGGFLASQQIRVHRHFCLNSRLWIGFYTPNEAELAAAVDEFATLCWYQSEGDDSADHVPGNCPAEVEALSSGPVGSFTLPAPLAPPALPIHLPRLSCTRFVYPDISMLLEALKAEATNDTSFEVSPEIRSAFSNVLLANVPDSFTVTGEDRNCIAQSLWDGLTKVANGETDFPSALSNFSLQSLHTDIRLSNVRLGEDGASGRGVWRDVIYTMEKGLIHSEDWQAVGDDGHFSILLRPFDVIPYPDSTLSRFRAIGLFIRLCLIWQIEPLQISPILISYLISQSLDVSTDSELLQHVSPQTQSRLSAWPPAHIDSVLSPVFHLITQATDGVYPLDTLRRCTPEQFQAMEPLVRRAIAFNCTPALITPAHPLIAALLDGLNLPSTGGTTLYEAIGSNPQRLHSYLCSTWTGRRVSCWTQVLPLFNVDSFVSAGDEYLDRERGFAASMFRYLAKSAENYHGGNAMLKIEFTIRLAVAISFHTCFLSFDVLHSDGTSEYFLGQVPDDLSVVTPFDVWFGALVADGEFNSV</sequence>
<evidence type="ECO:0000256" key="1">
    <source>
        <dbReference type="SAM" id="MobiDB-lite"/>
    </source>
</evidence>
<reference evidence="2" key="1">
    <citation type="submission" date="2020-11" db="EMBL/GenBank/DDBJ databases">
        <authorList>
            <consortium name="DOE Joint Genome Institute"/>
            <person name="Ahrendt S."/>
            <person name="Riley R."/>
            <person name="Andreopoulos W."/>
            <person name="Labutti K."/>
            <person name="Pangilinan J."/>
            <person name="Ruiz-Duenas F.J."/>
            <person name="Barrasa J.M."/>
            <person name="Sanchez-Garcia M."/>
            <person name="Camarero S."/>
            <person name="Miyauchi S."/>
            <person name="Serrano A."/>
            <person name="Linde D."/>
            <person name="Babiker R."/>
            <person name="Drula E."/>
            <person name="Ayuso-Fernandez I."/>
            <person name="Pacheco R."/>
            <person name="Padilla G."/>
            <person name="Ferreira P."/>
            <person name="Barriuso J."/>
            <person name="Kellner H."/>
            <person name="Castanera R."/>
            <person name="Alfaro M."/>
            <person name="Ramirez L."/>
            <person name="Pisabarro A.G."/>
            <person name="Kuo A."/>
            <person name="Tritt A."/>
            <person name="Lipzen A."/>
            <person name="He G."/>
            <person name="Yan M."/>
            <person name="Ng V."/>
            <person name="Cullen D."/>
            <person name="Martin F."/>
            <person name="Rosso M.-N."/>
            <person name="Henrissat B."/>
            <person name="Hibbett D."/>
            <person name="Martinez A.T."/>
            <person name="Grigoriev I.V."/>
        </authorList>
    </citation>
    <scope>NUCLEOTIDE SEQUENCE</scope>
    <source>
        <strain evidence="2">AH 40177</strain>
    </source>
</reference>
<gene>
    <name evidence="2" type="ORF">BDP27DRAFT_1420647</name>
</gene>
<feature type="compositionally biased region" description="Polar residues" evidence="1">
    <location>
        <begin position="158"/>
        <end position="171"/>
    </location>
</feature>
<dbReference type="OrthoDB" id="2757270at2759"/>
<protein>
    <submittedName>
        <fullName evidence="2">Uncharacterized protein</fullName>
    </submittedName>
</protein>
<accession>A0A9P5U978</accession>
<comment type="caution">
    <text evidence="2">The sequence shown here is derived from an EMBL/GenBank/DDBJ whole genome shotgun (WGS) entry which is preliminary data.</text>
</comment>
<feature type="compositionally biased region" description="Low complexity" evidence="1">
    <location>
        <begin position="139"/>
        <end position="157"/>
    </location>
</feature>
<proteinExistence type="predicted"/>
<dbReference type="AlphaFoldDB" id="A0A9P5U978"/>
<feature type="region of interest" description="Disordered" evidence="1">
    <location>
        <begin position="139"/>
        <end position="175"/>
    </location>
</feature>
<organism evidence="2 3">
    <name type="scientific">Rhodocollybia butyracea</name>
    <dbReference type="NCBI Taxonomy" id="206335"/>
    <lineage>
        <taxon>Eukaryota</taxon>
        <taxon>Fungi</taxon>
        <taxon>Dikarya</taxon>
        <taxon>Basidiomycota</taxon>
        <taxon>Agaricomycotina</taxon>
        <taxon>Agaricomycetes</taxon>
        <taxon>Agaricomycetidae</taxon>
        <taxon>Agaricales</taxon>
        <taxon>Marasmiineae</taxon>
        <taxon>Omphalotaceae</taxon>
        <taxon>Rhodocollybia</taxon>
    </lineage>
</organism>